<proteinExistence type="predicted"/>
<reference evidence="3 4" key="1">
    <citation type="journal article" date="2019" name="Sci. Rep.">
        <title>Comparative genomics of chytrid fungi reveal insights into the obligate biotrophic and pathogenic lifestyle of Synchytrium endobioticum.</title>
        <authorList>
            <person name="van de Vossenberg B.T.L.H."/>
            <person name="Warris S."/>
            <person name="Nguyen H.D.T."/>
            <person name="van Gent-Pelzer M.P.E."/>
            <person name="Joly D.L."/>
            <person name="van de Geest H.C."/>
            <person name="Bonants P.J.M."/>
            <person name="Smith D.S."/>
            <person name="Levesque C.A."/>
            <person name="van der Lee T.A.J."/>
        </authorList>
    </citation>
    <scope>NUCLEOTIDE SEQUENCE [LARGE SCALE GENOMIC DNA]</scope>
    <source>
        <strain evidence="3 4">JEL517</strain>
    </source>
</reference>
<dbReference type="PROSITE" id="PS50132">
    <property type="entry name" value="RGS"/>
    <property type="match status" value="1"/>
</dbReference>
<dbReference type="SMART" id="SM00315">
    <property type="entry name" value="RGS"/>
    <property type="match status" value="1"/>
</dbReference>
<organism evidence="3 4">
    <name type="scientific">Synchytrium microbalum</name>
    <dbReference type="NCBI Taxonomy" id="1806994"/>
    <lineage>
        <taxon>Eukaryota</taxon>
        <taxon>Fungi</taxon>
        <taxon>Fungi incertae sedis</taxon>
        <taxon>Chytridiomycota</taxon>
        <taxon>Chytridiomycota incertae sedis</taxon>
        <taxon>Chytridiomycetes</taxon>
        <taxon>Synchytriales</taxon>
        <taxon>Synchytriaceae</taxon>
        <taxon>Synchytrium</taxon>
    </lineage>
</organism>
<name>A0A507CHE9_9FUNG</name>
<dbReference type="Gene3D" id="1.10.167.10">
    <property type="entry name" value="Regulator of G-protein Signalling 4, domain 2"/>
    <property type="match status" value="1"/>
</dbReference>
<dbReference type="InterPro" id="IPR036305">
    <property type="entry name" value="RGS_sf"/>
</dbReference>
<dbReference type="PANTHER" id="PTHR10845">
    <property type="entry name" value="REGULATOR OF G PROTEIN SIGNALING"/>
    <property type="match status" value="1"/>
</dbReference>
<evidence type="ECO:0000259" key="2">
    <source>
        <dbReference type="PROSITE" id="PS50132"/>
    </source>
</evidence>
<keyword evidence="1" id="KW-0812">Transmembrane</keyword>
<accession>A0A507CHE9</accession>
<dbReference type="SUPFAM" id="SSF48097">
    <property type="entry name" value="Regulator of G-protein signaling, RGS"/>
    <property type="match status" value="1"/>
</dbReference>
<dbReference type="Proteomes" id="UP000319731">
    <property type="component" value="Unassembled WGS sequence"/>
</dbReference>
<dbReference type="GeneID" id="42001807"/>
<feature type="transmembrane region" description="Helical" evidence="1">
    <location>
        <begin position="300"/>
        <end position="322"/>
    </location>
</feature>
<dbReference type="STRING" id="1806994.A0A507CHE9"/>
<dbReference type="AlphaFoldDB" id="A0A507CHE9"/>
<gene>
    <name evidence="3" type="ORF">SmJEL517_g00581</name>
</gene>
<feature type="transmembrane region" description="Helical" evidence="1">
    <location>
        <begin position="334"/>
        <end position="357"/>
    </location>
</feature>
<dbReference type="PANTHER" id="PTHR10845:SF192">
    <property type="entry name" value="DOUBLE HIT, ISOFORM B"/>
    <property type="match status" value="1"/>
</dbReference>
<keyword evidence="1" id="KW-1133">Transmembrane helix</keyword>
<sequence>MVSIVWPARYIWPGSLPCAVELWTETILISTLSLLLVARLASFIPEYELSRRRLEISQSFIINDPVPDIEVIAPSEIGDAEKNLYNSVPMYLKLAGRETPHGSMNSMSTLNNDTPHATDIRDSVNEEIEVAPAVKLKCQTHIDEDIIPTAGRSSWTLSSLIPLYYASPVSNDHQPPLTMSRSETETMNRIQTEIKIHHHSFALDEAISKSNDKIWLNWWSSATGSKLLGRRPSDAMLASVRGSVAWKIKAWLAPKSLFVLGLIQAFMNAGILLLIQRYSVHYRIFPSPTYALRCARSIDLIVMIAEAFLYVVIVEPLIWFLGKDVKDEFHLLSDVFLSLFAGVSFILGGIIFAEVAFQVPTLRPLNDLKLWTPTFQLYAGALGGHLIIVLVPVITLRIRLAKSPEQSKSLSCSIECFNRTLQTPELFEKFKEFSVGNFSVENCLFVERATAFKQLIDAGHYEAARDEMESIFTTFIEEGSLCEINILGITRRNVASSVSMMRSCVDAPPLGLFDVANQEIHELLFRDTFSAYCKKKKMV</sequence>
<dbReference type="Pfam" id="PF00615">
    <property type="entry name" value="RGS"/>
    <property type="match status" value="1"/>
</dbReference>
<protein>
    <recommendedName>
        <fullName evidence="2">RGS domain-containing protein</fullName>
    </recommendedName>
</protein>
<evidence type="ECO:0000313" key="3">
    <source>
        <dbReference type="EMBL" id="TPX37454.1"/>
    </source>
</evidence>
<dbReference type="OrthoDB" id="196547at2759"/>
<feature type="transmembrane region" description="Helical" evidence="1">
    <location>
        <begin position="257"/>
        <end position="280"/>
    </location>
</feature>
<keyword evidence="4" id="KW-1185">Reference proteome</keyword>
<evidence type="ECO:0000313" key="4">
    <source>
        <dbReference type="Proteomes" id="UP000319731"/>
    </source>
</evidence>
<dbReference type="InterPro" id="IPR016137">
    <property type="entry name" value="RGS"/>
</dbReference>
<dbReference type="EMBL" id="QEAO01000002">
    <property type="protein sequence ID" value="TPX37454.1"/>
    <property type="molecule type" value="Genomic_DNA"/>
</dbReference>
<dbReference type="RefSeq" id="XP_031027365.1">
    <property type="nucleotide sequence ID" value="XM_031166510.1"/>
</dbReference>
<feature type="domain" description="RGS" evidence="2">
    <location>
        <begin position="416"/>
        <end position="532"/>
    </location>
</feature>
<dbReference type="InterPro" id="IPR044926">
    <property type="entry name" value="RGS_subdomain_2"/>
</dbReference>
<comment type="caution">
    <text evidence="3">The sequence shown here is derived from an EMBL/GenBank/DDBJ whole genome shotgun (WGS) entry which is preliminary data.</text>
</comment>
<keyword evidence="1" id="KW-0472">Membrane</keyword>
<evidence type="ECO:0000256" key="1">
    <source>
        <dbReference type="SAM" id="Phobius"/>
    </source>
</evidence>
<feature type="transmembrane region" description="Helical" evidence="1">
    <location>
        <begin position="377"/>
        <end position="398"/>
    </location>
</feature>